<organism evidence="1 2">
    <name type="scientific">Candidatus Falkowbacteria bacterium RIFOXYA2_FULL_38_12</name>
    <dbReference type="NCBI Taxonomy" id="1797993"/>
    <lineage>
        <taxon>Bacteria</taxon>
        <taxon>Candidatus Falkowiibacteriota</taxon>
    </lineage>
</organism>
<reference evidence="1 2" key="1">
    <citation type="journal article" date="2016" name="Nat. Commun.">
        <title>Thousands of microbial genomes shed light on interconnected biogeochemical processes in an aquifer system.</title>
        <authorList>
            <person name="Anantharaman K."/>
            <person name="Brown C.T."/>
            <person name="Hug L.A."/>
            <person name="Sharon I."/>
            <person name="Castelle C.J."/>
            <person name="Probst A.J."/>
            <person name="Thomas B.C."/>
            <person name="Singh A."/>
            <person name="Wilkins M.J."/>
            <person name="Karaoz U."/>
            <person name="Brodie E.L."/>
            <person name="Williams K.H."/>
            <person name="Hubbard S.S."/>
            <person name="Banfield J.F."/>
        </authorList>
    </citation>
    <scope>NUCLEOTIDE SEQUENCE [LARGE SCALE GENOMIC DNA]</scope>
</reference>
<sequence>MGIQVEFNPDLALRDISEFKKGNRKVEECIPENLEAGKAYPFFKKDQRNYWLFGEIPLLQTKGNGVLSRPRASIVMLEATHFLVDGEVYTRGKYKVVEVFRDNKIYFEGLDRVGSKNF</sequence>
<protein>
    <submittedName>
        <fullName evidence="1">Uncharacterized protein</fullName>
    </submittedName>
</protein>
<dbReference type="AlphaFoldDB" id="A0A1F5S244"/>
<dbReference type="Proteomes" id="UP000177407">
    <property type="component" value="Unassembled WGS sequence"/>
</dbReference>
<name>A0A1F5S244_9BACT</name>
<accession>A0A1F5S244</accession>
<gene>
    <name evidence="1" type="ORF">A2257_03345</name>
</gene>
<proteinExistence type="predicted"/>
<dbReference type="EMBL" id="MFGA01000020">
    <property type="protein sequence ID" value="OGF20778.1"/>
    <property type="molecule type" value="Genomic_DNA"/>
</dbReference>
<comment type="caution">
    <text evidence="1">The sequence shown here is derived from an EMBL/GenBank/DDBJ whole genome shotgun (WGS) entry which is preliminary data.</text>
</comment>
<evidence type="ECO:0000313" key="2">
    <source>
        <dbReference type="Proteomes" id="UP000177407"/>
    </source>
</evidence>
<evidence type="ECO:0000313" key="1">
    <source>
        <dbReference type="EMBL" id="OGF20778.1"/>
    </source>
</evidence>